<dbReference type="InterPro" id="IPR014914">
    <property type="entry name" value="RES_dom"/>
</dbReference>
<proteinExistence type="predicted"/>
<keyword evidence="3" id="KW-1185">Reference proteome</keyword>
<dbReference type="Proteomes" id="UP000224915">
    <property type="component" value="Unassembled WGS sequence"/>
</dbReference>
<dbReference type="Pfam" id="PF08808">
    <property type="entry name" value="RES"/>
    <property type="match status" value="1"/>
</dbReference>
<dbReference type="AlphaFoldDB" id="A0A2A9D2I4"/>
<protein>
    <submittedName>
        <fullName evidence="2">RES domain-containing protein</fullName>
    </submittedName>
</protein>
<accession>A0A2A9D2I4</accession>
<sequence length="207" mass="21907">MIRARVAQRLPTGDVMGFPHVRVPHGAMWFREHGPLGPWWFASGTGGRFNLDEPRGSLYLASSAEAAARERIGGPLAQAGVVPATLVEDRAVSAIALDASVEAADLTARDALRHGVVCHELCTMTPYDVPRAWAAAFDAAGFGGIVGTIRFSPPTERALTVFGGAGARDWEMPADAVALRAVLEGLDVRVIEPPSSRSLTFVDPPGL</sequence>
<dbReference type="OrthoDB" id="4481222at2"/>
<organism evidence="2 3">
    <name type="scientific">Serinibacter salmoneus</name>
    <dbReference type="NCBI Taxonomy" id="556530"/>
    <lineage>
        <taxon>Bacteria</taxon>
        <taxon>Bacillati</taxon>
        <taxon>Actinomycetota</taxon>
        <taxon>Actinomycetes</taxon>
        <taxon>Micrococcales</taxon>
        <taxon>Beutenbergiaceae</taxon>
        <taxon>Serinibacter</taxon>
    </lineage>
</organism>
<comment type="caution">
    <text evidence="2">The sequence shown here is derived from an EMBL/GenBank/DDBJ whole genome shotgun (WGS) entry which is preliminary data.</text>
</comment>
<reference evidence="2 3" key="1">
    <citation type="submission" date="2017-10" db="EMBL/GenBank/DDBJ databases">
        <title>Sequencing the genomes of 1000 actinobacteria strains.</title>
        <authorList>
            <person name="Klenk H.-P."/>
        </authorList>
    </citation>
    <scope>NUCLEOTIDE SEQUENCE [LARGE SCALE GENOMIC DNA]</scope>
    <source>
        <strain evidence="2 3">DSM 21801</strain>
    </source>
</reference>
<evidence type="ECO:0000259" key="1">
    <source>
        <dbReference type="Pfam" id="PF08808"/>
    </source>
</evidence>
<name>A0A2A9D2I4_9MICO</name>
<evidence type="ECO:0000313" key="3">
    <source>
        <dbReference type="Proteomes" id="UP000224915"/>
    </source>
</evidence>
<gene>
    <name evidence="2" type="ORF">ATL40_1739</name>
</gene>
<evidence type="ECO:0000313" key="2">
    <source>
        <dbReference type="EMBL" id="PFG20152.1"/>
    </source>
</evidence>
<feature type="domain" description="RES" evidence="1">
    <location>
        <begin position="36"/>
        <end position="165"/>
    </location>
</feature>
<dbReference type="EMBL" id="PDJD01000001">
    <property type="protein sequence ID" value="PFG20152.1"/>
    <property type="molecule type" value="Genomic_DNA"/>
</dbReference>